<organism evidence="1 2">
    <name type="scientific">Elysia chlorotica</name>
    <name type="common">Eastern emerald elysia</name>
    <name type="synonym">Sea slug</name>
    <dbReference type="NCBI Taxonomy" id="188477"/>
    <lineage>
        <taxon>Eukaryota</taxon>
        <taxon>Metazoa</taxon>
        <taxon>Spiralia</taxon>
        <taxon>Lophotrochozoa</taxon>
        <taxon>Mollusca</taxon>
        <taxon>Gastropoda</taxon>
        <taxon>Heterobranchia</taxon>
        <taxon>Euthyneura</taxon>
        <taxon>Panpulmonata</taxon>
        <taxon>Sacoglossa</taxon>
        <taxon>Placobranchoidea</taxon>
        <taxon>Plakobranchidae</taxon>
        <taxon>Elysia</taxon>
    </lineage>
</organism>
<dbReference type="EMBL" id="RQTK01000896">
    <property type="protein sequence ID" value="RUS73828.1"/>
    <property type="molecule type" value="Genomic_DNA"/>
</dbReference>
<comment type="caution">
    <text evidence="1">The sequence shown here is derived from an EMBL/GenBank/DDBJ whole genome shotgun (WGS) entry which is preliminary data.</text>
</comment>
<dbReference type="Proteomes" id="UP000271974">
    <property type="component" value="Unassembled WGS sequence"/>
</dbReference>
<evidence type="ECO:0008006" key="3">
    <source>
        <dbReference type="Google" id="ProtNLM"/>
    </source>
</evidence>
<dbReference type="InterPro" id="IPR008614">
    <property type="entry name" value="FIBP"/>
</dbReference>
<dbReference type="OrthoDB" id="16955at2759"/>
<gene>
    <name evidence="1" type="ORF">EGW08_018421</name>
</gene>
<protein>
    <recommendedName>
        <fullName evidence="3">Acidic fibroblast growth factor intracellular-binding protein</fullName>
    </recommendedName>
</protein>
<dbReference type="STRING" id="188477.A0A433SX69"/>
<dbReference type="Pfam" id="PF05427">
    <property type="entry name" value="FIBP"/>
    <property type="match status" value="1"/>
</dbReference>
<proteinExistence type="predicted"/>
<dbReference type="AlphaFoldDB" id="A0A433SX69"/>
<evidence type="ECO:0000313" key="2">
    <source>
        <dbReference type="Proteomes" id="UP000271974"/>
    </source>
</evidence>
<keyword evidence="2" id="KW-1185">Reference proteome</keyword>
<dbReference type="PANTHER" id="PTHR13223:SF2">
    <property type="entry name" value="ACIDIC FIBROBLAST GROWTH FACTOR INTRACELLULAR-BINDING PROTEIN"/>
    <property type="match status" value="1"/>
</dbReference>
<evidence type="ECO:0000313" key="1">
    <source>
        <dbReference type="EMBL" id="RUS73828.1"/>
    </source>
</evidence>
<dbReference type="PANTHER" id="PTHR13223">
    <property type="entry name" value="ACIDIC FIBROBLAST GROWTH FACTOR INTRACELLULAR BINDING PROTEIN"/>
    <property type="match status" value="1"/>
</dbReference>
<reference evidence="1 2" key="1">
    <citation type="submission" date="2019-01" db="EMBL/GenBank/DDBJ databases">
        <title>A draft genome assembly of the solar-powered sea slug Elysia chlorotica.</title>
        <authorList>
            <person name="Cai H."/>
            <person name="Li Q."/>
            <person name="Fang X."/>
            <person name="Li J."/>
            <person name="Curtis N.E."/>
            <person name="Altenburger A."/>
            <person name="Shibata T."/>
            <person name="Feng M."/>
            <person name="Maeda T."/>
            <person name="Schwartz J.A."/>
            <person name="Shigenobu S."/>
            <person name="Lundholm N."/>
            <person name="Nishiyama T."/>
            <person name="Yang H."/>
            <person name="Hasebe M."/>
            <person name="Li S."/>
            <person name="Pierce S.K."/>
            <person name="Wang J."/>
        </authorList>
    </citation>
    <scope>NUCLEOTIDE SEQUENCE [LARGE SCALE GENOMIC DNA]</scope>
    <source>
        <strain evidence="1">EC2010</strain>
        <tissue evidence="1">Whole organism of an adult</tissue>
    </source>
</reference>
<accession>A0A433SX69</accession>
<sequence>MQIYQTMNDVEVFVGNYCAINFDIYDLWLKGHSASDATMLEQKKINLKMFGITVEDLHSDIMDHYRLFFGLEEMLKTPPRLSHQTVYQLDADNISLLIQKYYSFDAPVIREIFGRKLNSRSRKDLDDISEETGVSVRSCRRQFDNAKRVFKTVEELRGRLVDNIQLHFCLRESLAKDYAAIVFISNNRFETGKKKLNYMTFADFAACANHMISNWSYSSEDCQDHEDMDVDMDRDFLLDLREVKVLSERDYVEEHKGLMLRALQQSMNEKVLTEMDSNFRSVSKIIITIAYGLNHSKESRDIFIDIYEKLIEPWVQMLWTKSDVQLFLASFKDTAQQLDVFRSSPKLVKVWERYMQTFCPCVLQMYPR</sequence>
<name>A0A433SX69_ELYCH</name>
<dbReference type="GO" id="GO:0005634">
    <property type="term" value="C:nucleus"/>
    <property type="evidence" value="ECO:0007669"/>
    <property type="project" value="TreeGrafter"/>
</dbReference>